<proteinExistence type="predicted"/>
<evidence type="ECO:0008006" key="3">
    <source>
        <dbReference type="Google" id="ProtNLM"/>
    </source>
</evidence>
<accession>A0ABQ1YSJ1</accession>
<evidence type="ECO:0000313" key="2">
    <source>
        <dbReference type="Proteomes" id="UP000600214"/>
    </source>
</evidence>
<organism evidence="1 2">
    <name type="scientific">Dyadobacter endophyticus</name>
    <dbReference type="NCBI Taxonomy" id="1749036"/>
    <lineage>
        <taxon>Bacteria</taxon>
        <taxon>Pseudomonadati</taxon>
        <taxon>Bacteroidota</taxon>
        <taxon>Cytophagia</taxon>
        <taxon>Cytophagales</taxon>
        <taxon>Spirosomataceae</taxon>
        <taxon>Dyadobacter</taxon>
    </lineage>
</organism>
<evidence type="ECO:0000313" key="1">
    <source>
        <dbReference type="EMBL" id="GGH35556.1"/>
    </source>
</evidence>
<gene>
    <name evidence="1" type="ORF">GCM10007423_27280</name>
</gene>
<comment type="caution">
    <text evidence="1">The sequence shown here is derived from an EMBL/GenBank/DDBJ whole genome shotgun (WGS) entry which is preliminary data.</text>
</comment>
<dbReference type="Proteomes" id="UP000600214">
    <property type="component" value="Unassembled WGS sequence"/>
</dbReference>
<dbReference type="EMBL" id="BMIA01000002">
    <property type="protein sequence ID" value="GGH35556.1"/>
    <property type="molecule type" value="Genomic_DNA"/>
</dbReference>
<reference evidence="2" key="1">
    <citation type="journal article" date="2019" name="Int. J. Syst. Evol. Microbiol.">
        <title>The Global Catalogue of Microorganisms (GCM) 10K type strain sequencing project: providing services to taxonomists for standard genome sequencing and annotation.</title>
        <authorList>
            <consortium name="The Broad Institute Genomics Platform"/>
            <consortium name="The Broad Institute Genome Sequencing Center for Infectious Disease"/>
            <person name="Wu L."/>
            <person name="Ma J."/>
        </authorList>
    </citation>
    <scope>NUCLEOTIDE SEQUENCE [LARGE SCALE GENOMIC DNA]</scope>
    <source>
        <strain evidence="2">CGMCC 1.15288</strain>
    </source>
</reference>
<protein>
    <recommendedName>
        <fullName evidence="3">Fibronectin type-III domain-containing protein</fullName>
    </recommendedName>
</protein>
<keyword evidence="2" id="KW-1185">Reference proteome</keyword>
<name>A0ABQ1YSJ1_9BACT</name>
<sequence>MTLPALADQTNLFVRVLPQKGVTYAACTNVWRIKTDKNATLLTMTGPDPKLPIPYKTYFGKIFKWNAGTVNLALVDHFKVRVEEKESGQVAFFNTVGKTLEKEIVDQLIYDDHLGIELSVLAVGPQGAETGLSSVFSYTICQDQPIPKFPNDNDKIDPALPVTITWEPSLWQEPGEQYLVTILSNGIPVNGFNNTPTMSTSMLLPAGTLGNGKNYTLIIKNSGSCVGLDPWTVLFSTIAGANNNPPATPKKDLSIQLSAFRNELDPADPFSFENADYTLGFEVLDPDGNKVEVVDGNGITVSELLVDSENAVLGMFAKDQPVGKYTLKLKMQAISDPPVYYPFDQPRFSVILNGQTVINEHIITINPFDPIYDEWKVNFQFTDITLDHK</sequence>
<dbReference type="RefSeq" id="WP_188932930.1">
    <property type="nucleotide sequence ID" value="NZ_BMIA01000002.1"/>
</dbReference>